<evidence type="ECO:0008006" key="9">
    <source>
        <dbReference type="Google" id="ProtNLM"/>
    </source>
</evidence>
<dbReference type="InterPro" id="IPR006603">
    <property type="entry name" value="PQ-loop_rpt"/>
</dbReference>
<feature type="transmembrane region" description="Helical" evidence="6">
    <location>
        <begin position="53"/>
        <end position="72"/>
    </location>
</feature>
<feature type="transmembrane region" description="Helical" evidence="6">
    <location>
        <begin position="20"/>
        <end position="41"/>
    </location>
</feature>
<dbReference type="Gene3D" id="1.20.1280.290">
    <property type="match status" value="1"/>
</dbReference>
<evidence type="ECO:0000313" key="8">
    <source>
        <dbReference type="Proteomes" id="UP000232875"/>
    </source>
</evidence>
<dbReference type="EMBL" id="KZ454988">
    <property type="protein sequence ID" value="PKI85296.1"/>
    <property type="molecule type" value="Genomic_DNA"/>
</dbReference>
<evidence type="ECO:0000256" key="6">
    <source>
        <dbReference type="SAM" id="Phobius"/>
    </source>
</evidence>
<evidence type="ECO:0000256" key="2">
    <source>
        <dbReference type="ARBA" id="ARBA00022692"/>
    </source>
</evidence>
<feature type="region of interest" description="Disordered" evidence="5">
    <location>
        <begin position="125"/>
        <end position="152"/>
    </location>
</feature>
<evidence type="ECO:0000313" key="7">
    <source>
        <dbReference type="EMBL" id="PKI85296.1"/>
    </source>
</evidence>
<organism evidence="7 8">
    <name type="scientific">Malassezia vespertilionis</name>
    <dbReference type="NCBI Taxonomy" id="2020962"/>
    <lineage>
        <taxon>Eukaryota</taxon>
        <taxon>Fungi</taxon>
        <taxon>Dikarya</taxon>
        <taxon>Basidiomycota</taxon>
        <taxon>Ustilaginomycotina</taxon>
        <taxon>Malasseziomycetes</taxon>
        <taxon>Malasseziales</taxon>
        <taxon>Malasseziaceae</taxon>
        <taxon>Malassezia</taxon>
    </lineage>
</organism>
<evidence type="ECO:0000256" key="1">
    <source>
        <dbReference type="ARBA" id="ARBA00004141"/>
    </source>
</evidence>
<evidence type="ECO:0000256" key="4">
    <source>
        <dbReference type="ARBA" id="ARBA00023136"/>
    </source>
</evidence>
<sequence>MDVPAPMPPQCDNVPDASTFALAMFLCFGVIMSYVPQILRIYYAGSSLGLSPWYLFLGATSSACAMFNVFVLEYPTATCCSTGLGIACIEQYMGVIQVSSQWLMFVVVFGMYLCYYPVSATRAQRKNRRNRDTAPDENDPLQDNSSGSDSDLETIHSHIHQTYGSTPLAADIDLARHAGNYRALPHAMRQILEQYHLPGEDEISGLAGTSTEWRISKALAVAALLQFHLCFAVSVFVLIPGRPKYQIKQWATVLGFAAAILAVLQYLPQIWYTVRTRLVQSLSLATMCIQVPGTFLFIYVLTLREDLDWTSFLAYVCAGILQLVLLALCLAWKIRQKRLGVDDYGRPFVPT</sequence>
<protein>
    <recommendedName>
        <fullName evidence="9">PQ loop repeat protein</fullName>
    </recommendedName>
</protein>
<dbReference type="PANTHER" id="PTHR16201">
    <property type="entry name" value="SEVEN TRANSMEMBRANE PROTEIN 1-RELATED"/>
    <property type="match status" value="1"/>
</dbReference>
<dbReference type="SMART" id="SM00679">
    <property type="entry name" value="CTNS"/>
    <property type="match status" value="2"/>
</dbReference>
<keyword evidence="3 6" id="KW-1133">Transmembrane helix</keyword>
<dbReference type="Proteomes" id="UP000232875">
    <property type="component" value="Unassembled WGS sequence"/>
</dbReference>
<reference evidence="7 8" key="1">
    <citation type="submission" date="2017-10" db="EMBL/GenBank/DDBJ databases">
        <title>A novel species of cold-tolerant Malassezia isolated from bats.</title>
        <authorList>
            <person name="Lorch J.M."/>
            <person name="Palmer J.M."/>
            <person name="Vanderwolf K.J."/>
            <person name="Schmidt K.Z."/>
            <person name="Verant M.L."/>
            <person name="Weller T.J."/>
            <person name="Blehert D.S."/>
        </authorList>
    </citation>
    <scope>NUCLEOTIDE SEQUENCE [LARGE SCALE GENOMIC DNA]</scope>
    <source>
        <strain evidence="7 8">NWHC:44797-103</strain>
    </source>
</reference>
<feature type="transmembrane region" description="Helical" evidence="6">
    <location>
        <begin position="218"/>
        <end position="241"/>
    </location>
</feature>
<comment type="subcellular location">
    <subcellularLocation>
        <location evidence="1">Membrane</location>
        <topology evidence="1">Multi-pass membrane protein</topology>
    </subcellularLocation>
</comment>
<dbReference type="InterPro" id="IPR051415">
    <property type="entry name" value="LAAT-1"/>
</dbReference>
<dbReference type="Pfam" id="PF04193">
    <property type="entry name" value="PQ-loop"/>
    <property type="match status" value="2"/>
</dbReference>
<name>A0A2N1JFI9_9BASI</name>
<feature type="transmembrane region" description="Helical" evidence="6">
    <location>
        <begin position="312"/>
        <end position="332"/>
    </location>
</feature>
<accession>A0A2N1JFI9</accession>
<proteinExistence type="predicted"/>
<evidence type="ECO:0000256" key="5">
    <source>
        <dbReference type="SAM" id="MobiDB-lite"/>
    </source>
</evidence>
<dbReference type="GO" id="GO:0016020">
    <property type="term" value="C:membrane"/>
    <property type="evidence" value="ECO:0007669"/>
    <property type="project" value="UniProtKB-SubCell"/>
</dbReference>
<dbReference type="PANTHER" id="PTHR16201:SF11">
    <property type="entry name" value="PQ-LOOP REPEAT-CONTAINING PROTEIN"/>
    <property type="match status" value="1"/>
</dbReference>
<dbReference type="AlphaFoldDB" id="A0A2N1JFI9"/>
<dbReference type="OrthoDB" id="19344at2759"/>
<gene>
    <name evidence="7" type="ORF">MVES_000903</name>
</gene>
<feature type="transmembrane region" description="Helical" evidence="6">
    <location>
        <begin position="279"/>
        <end position="300"/>
    </location>
</feature>
<evidence type="ECO:0000256" key="3">
    <source>
        <dbReference type="ARBA" id="ARBA00022989"/>
    </source>
</evidence>
<keyword evidence="8" id="KW-1185">Reference proteome</keyword>
<feature type="transmembrane region" description="Helical" evidence="6">
    <location>
        <begin position="102"/>
        <end position="121"/>
    </location>
</feature>
<feature type="transmembrane region" description="Helical" evidence="6">
    <location>
        <begin position="247"/>
        <end position="267"/>
    </location>
</feature>
<keyword evidence="4 6" id="KW-0472">Membrane</keyword>
<keyword evidence="2 6" id="KW-0812">Transmembrane</keyword>